<evidence type="ECO:0008006" key="4">
    <source>
        <dbReference type="Google" id="ProtNLM"/>
    </source>
</evidence>
<evidence type="ECO:0000256" key="1">
    <source>
        <dbReference type="SAM" id="Phobius"/>
    </source>
</evidence>
<protein>
    <recommendedName>
        <fullName evidence="4">Anti-sigma factor</fullName>
    </recommendedName>
</protein>
<comment type="caution">
    <text evidence="2">The sequence shown here is derived from an EMBL/GenBank/DDBJ whole genome shotgun (WGS) entry which is preliminary data.</text>
</comment>
<keyword evidence="1" id="KW-1133">Transmembrane helix</keyword>
<name>A0ABN2VYI7_9ACTN</name>
<keyword evidence="3" id="KW-1185">Reference proteome</keyword>
<keyword evidence="1" id="KW-0472">Membrane</keyword>
<gene>
    <name evidence="2" type="ORF">GCM10009821_14910</name>
</gene>
<proteinExistence type="predicted"/>
<keyword evidence="1" id="KW-0812">Transmembrane</keyword>
<evidence type="ECO:0000313" key="3">
    <source>
        <dbReference type="Proteomes" id="UP001501480"/>
    </source>
</evidence>
<accession>A0ABN2VYI7</accession>
<sequence length="225" mass="23251">MGEDQDRLAELLGAAAAGELTDAETAELDAWAAADPAVARERRATLEAAALVDSSWWRREDPPADLEDVVVAATGRGARSRARRSRVRLAVAAAALVAAGSAGTIAVDALTGGPPEGPPGTLGAYEPVTFDAPADEARVGAEVVAHTWGTEAVLEVEGLVEGASYEVIFLDDEGRRRSAGAFLGSAVPIDCRVNAAVLREDVRELVITTDDGQVVRSAELPAVTG</sequence>
<dbReference type="EMBL" id="BAAAPY010000004">
    <property type="protein sequence ID" value="GAA2076609.1"/>
    <property type="molecule type" value="Genomic_DNA"/>
</dbReference>
<feature type="transmembrane region" description="Helical" evidence="1">
    <location>
        <begin position="89"/>
        <end position="107"/>
    </location>
</feature>
<evidence type="ECO:0000313" key="2">
    <source>
        <dbReference type="EMBL" id="GAA2076609.1"/>
    </source>
</evidence>
<reference evidence="2 3" key="1">
    <citation type="journal article" date="2019" name="Int. J. Syst. Evol. Microbiol.">
        <title>The Global Catalogue of Microorganisms (GCM) 10K type strain sequencing project: providing services to taxonomists for standard genome sequencing and annotation.</title>
        <authorList>
            <consortium name="The Broad Institute Genomics Platform"/>
            <consortium name="The Broad Institute Genome Sequencing Center for Infectious Disease"/>
            <person name="Wu L."/>
            <person name="Ma J."/>
        </authorList>
    </citation>
    <scope>NUCLEOTIDE SEQUENCE [LARGE SCALE GENOMIC DNA]</scope>
    <source>
        <strain evidence="2 3">JCM 15749</strain>
    </source>
</reference>
<dbReference type="Proteomes" id="UP001501480">
    <property type="component" value="Unassembled WGS sequence"/>
</dbReference>
<organism evidence="2 3">
    <name type="scientific">Aeromicrobium halocynthiae</name>
    <dbReference type="NCBI Taxonomy" id="560557"/>
    <lineage>
        <taxon>Bacteria</taxon>
        <taxon>Bacillati</taxon>
        <taxon>Actinomycetota</taxon>
        <taxon>Actinomycetes</taxon>
        <taxon>Propionibacteriales</taxon>
        <taxon>Nocardioidaceae</taxon>
        <taxon>Aeromicrobium</taxon>
    </lineage>
</organism>